<dbReference type="GO" id="GO:0009432">
    <property type="term" value="P:SOS response"/>
    <property type="evidence" value="ECO:0007669"/>
    <property type="project" value="TreeGrafter"/>
</dbReference>
<comment type="similarity">
    <text evidence="2 9">Belongs to the RecN family.</text>
</comment>
<dbReference type="InterPro" id="IPR003395">
    <property type="entry name" value="RecF/RecN/SMC_N"/>
</dbReference>
<evidence type="ECO:0000256" key="9">
    <source>
        <dbReference type="PIRNR" id="PIRNR003128"/>
    </source>
</evidence>
<comment type="function">
    <text evidence="1 9">May be involved in recombinational repair of damaged DNA.</text>
</comment>
<evidence type="ECO:0000256" key="6">
    <source>
        <dbReference type="ARBA" id="ARBA00022840"/>
    </source>
</evidence>
<dbReference type="NCBIfam" id="TIGR00634">
    <property type="entry name" value="recN"/>
    <property type="match status" value="1"/>
</dbReference>
<feature type="domain" description="RecF/RecN/SMC N-terminal" evidence="10">
    <location>
        <begin position="2"/>
        <end position="509"/>
    </location>
</feature>
<proteinExistence type="inferred from homology"/>
<dbReference type="Gene3D" id="3.40.50.300">
    <property type="entry name" value="P-loop containing nucleotide triphosphate hydrolases"/>
    <property type="match status" value="2"/>
</dbReference>
<dbReference type="AlphaFoldDB" id="A0AA41YA99"/>
<name>A0AA41YA99_9BACT</name>
<reference evidence="11" key="1">
    <citation type="submission" date="2022-10" db="EMBL/GenBank/DDBJ databases">
        <title>Gaoshiqiia sediminis gen. nov., sp. nov., isolated from coastal sediment.</title>
        <authorList>
            <person name="Yu W.X."/>
            <person name="Mu D.S."/>
            <person name="Du J.Z."/>
            <person name="Liang Y.Q."/>
        </authorList>
    </citation>
    <scope>NUCLEOTIDE SEQUENCE</scope>
    <source>
        <strain evidence="11">A06</strain>
    </source>
</reference>
<comment type="caution">
    <text evidence="11">The sequence shown here is derived from an EMBL/GenBank/DDBJ whole genome shotgun (WGS) entry which is preliminary data.</text>
</comment>
<organism evidence="11 12">
    <name type="scientific">Gaoshiqia sediminis</name>
    <dbReference type="NCBI Taxonomy" id="2986998"/>
    <lineage>
        <taxon>Bacteria</taxon>
        <taxon>Pseudomonadati</taxon>
        <taxon>Bacteroidota</taxon>
        <taxon>Bacteroidia</taxon>
        <taxon>Marinilabiliales</taxon>
        <taxon>Prolixibacteraceae</taxon>
        <taxon>Gaoshiqia</taxon>
    </lineage>
</organism>
<dbReference type="SUPFAM" id="SSF52540">
    <property type="entry name" value="P-loop containing nucleoside triphosphate hydrolases"/>
    <property type="match status" value="2"/>
</dbReference>
<keyword evidence="12" id="KW-1185">Reference proteome</keyword>
<keyword evidence="6" id="KW-0067">ATP-binding</keyword>
<evidence type="ECO:0000256" key="1">
    <source>
        <dbReference type="ARBA" id="ARBA00003618"/>
    </source>
</evidence>
<dbReference type="PANTHER" id="PTHR11059">
    <property type="entry name" value="DNA REPAIR PROTEIN RECN"/>
    <property type="match status" value="1"/>
</dbReference>
<keyword evidence="4" id="KW-0547">Nucleotide-binding</keyword>
<keyword evidence="5 9" id="KW-0227">DNA damage</keyword>
<dbReference type="GO" id="GO:0043590">
    <property type="term" value="C:bacterial nucleoid"/>
    <property type="evidence" value="ECO:0007669"/>
    <property type="project" value="TreeGrafter"/>
</dbReference>
<dbReference type="PANTHER" id="PTHR11059:SF0">
    <property type="entry name" value="DNA REPAIR PROTEIN RECN"/>
    <property type="match status" value="1"/>
</dbReference>
<dbReference type="GO" id="GO:0006310">
    <property type="term" value="P:DNA recombination"/>
    <property type="evidence" value="ECO:0007669"/>
    <property type="project" value="InterPro"/>
</dbReference>
<sequence length="550" mass="61969">MLQSLQVSNYALIDELEITFHRGFNIITGETGAGKSIILGALGLILGQRADLGVLREKDRKCTVEGTFNIKDYQLEAFFQEQELDYEEPTILRREITPAGKSRAFINDTPVTLKVLQDLAIRLIDIHSQHQNLELGNRSFQLNLVDLVAENSGLLQTYGQLFQALGTQKRHLSRLEEEAGKAKADLDYFQFQFQQLEEARLKENEQEELEAEQATLEHAEEIKLTFGQLTDDLESEEAGVLLRLKEHLNQLAKLSAYMPDARQIRERLESCYLELKDLTVECSSIAEKTEHDPDRIQLVSERLDLIYSLQQKFRVGSVNELIELRNEFEQKIHQIASFDGDIEEAHLQVAKLSAQVIDQAKQISERRQAVAGKMAATVESVLQKLGMLNAVFQLQFVPLQEAGPNGLDEVRFLFSANKSAGAQEISKIASGGEISRVMLALKTLITDSKSLPTIVFDEIDTGISGEVAVKMGIILREMSSNMQVINITHLPQIAGKGQHHFKVFKYDDEEQTFTSIRQLNDDERVEELAQMLGGEKASDTTRKTARELLN</sequence>
<dbReference type="EMBL" id="JAPAAF010000058">
    <property type="protein sequence ID" value="MCW0484875.1"/>
    <property type="molecule type" value="Genomic_DNA"/>
</dbReference>
<evidence type="ECO:0000256" key="2">
    <source>
        <dbReference type="ARBA" id="ARBA00009441"/>
    </source>
</evidence>
<dbReference type="Pfam" id="PF02463">
    <property type="entry name" value="SMC_N"/>
    <property type="match status" value="1"/>
</dbReference>
<dbReference type="CDD" id="cd03241">
    <property type="entry name" value="ABC_RecN"/>
    <property type="match status" value="2"/>
</dbReference>
<evidence type="ECO:0000256" key="4">
    <source>
        <dbReference type="ARBA" id="ARBA00022741"/>
    </source>
</evidence>
<keyword evidence="7 9" id="KW-0234">DNA repair</keyword>
<evidence type="ECO:0000313" key="12">
    <source>
        <dbReference type="Proteomes" id="UP001163821"/>
    </source>
</evidence>
<dbReference type="RefSeq" id="WP_282593466.1">
    <property type="nucleotide sequence ID" value="NZ_JAPAAF010000058.1"/>
</dbReference>
<evidence type="ECO:0000256" key="3">
    <source>
        <dbReference type="ARBA" id="ARBA00021315"/>
    </source>
</evidence>
<evidence type="ECO:0000313" key="11">
    <source>
        <dbReference type="EMBL" id="MCW0484875.1"/>
    </source>
</evidence>
<dbReference type="InterPro" id="IPR004604">
    <property type="entry name" value="DNA_recomb/repair_RecN"/>
</dbReference>
<protein>
    <recommendedName>
        <fullName evidence="3 9">DNA repair protein RecN</fullName>
    </recommendedName>
    <alternativeName>
        <fullName evidence="8 9">Recombination protein N</fullName>
    </alternativeName>
</protein>
<evidence type="ECO:0000256" key="8">
    <source>
        <dbReference type="ARBA" id="ARBA00033408"/>
    </source>
</evidence>
<evidence type="ECO:0000259" key="10">
    <source>
        <dbReference type="Pfam" id="PF02463"/>
    </source>
</evidence>
<gene>
    <name evidence="11" type="primary">recN</name>
    <name evidence="11" type="ORF">N2K84_19235</name>
</gene>
<dbReference type="InterPro" id="IPR027417">
    <property type="entry name" value="P-loop_NTPase"/>
</dbReference>
<dbReference type="GO" id="GO:0006281">
    <property type="term" value="P:DNA repair"/>
    <property type="evidence" value="ECO:0007669"/>
    <property type="project" value="UniProtKB-KW"/>
</dbReference>
<evidence type="ECO:0000256" key="7">
    <source>
        <dbReference type="ARBA" id="ARBA00023204"/>
    </source>
</evidence>
<evidence type="ECO:0000256" key="5">
    <source>
        <dbReference type="ARBA" id="ARBA00022763"/>
    </source>
</evidence>
<dbReference type="Proteomes" id="UP001163821">
    <property type="component" value="Unassembled WGS sequence"/>
</dbReference>
<accession>A0AA41YA99</accession>
<dbReference type="PIRSF" id="PIRSF003128">
    <property type="entry name" value="RecN"/>
    <property type="match status" value="1"/>
</dbReference>
<dbReference type="GO" id="GO:0005524">
    <property type="term" value="F:ATP binding"/>
    <property type="evidence" value="ECO:0007669"/>
    <property type="project" value="UniProtKB-KW"/>
</dbReference>